<dbReference type="GO" id="GO:0032259">
    <property type="term" value="P:methylation"/>
    <property type="evidence" value="ECO:0007669"/>
    <property type="project" value="UniProtKB-KW"/>
</dbReference>
<gene>
    <name evidence="4" type="ORF">FOY91_12955</name>
</gene>
<dbReference type="Pfam" id="PF01135">
    <property type="entry name" value="PCMT"/>
    <property type="match status" value="1"/>
</dbReference>
<name>A0A558R147_9SPHN</name>
<keyword evidence="4" id="KW-0489">Methyltransferase</keyword>
<accession>A0A558R147</accession>
<evidence type="ECO:0000256" key="3">
    <source>
        <dbReference type="ARBA" id="ARBA00030757"/>
    </source>
</evidence>
<dbReference type="InterPro" id="IPR029063">
    <property type="entry name" value="SAM-dependent_MTases_sf"/>
</dbReference>
<dbReference type="Proteomes" id="UP000318681">
    <property type="component" value="Unassembled WGS sequence"/>
</dbReference>
<dbReference type="InterPro" id="IPR000682">
    <property type="entry name" value="PCMT"/>
</dbReference>
<keyword evidence="5" id="KW-1185">Reference proteome</keyword>
<evidence type="ECO:0000313" key="5">
    <source>
        <dbReference type="Proteomes" id="UP000318681"/>
    </source>
</evidence>
<sequence>MTDQVPDHNFAAMRSTMVSNQLRTAAVNDARVVDAMRVVPREAFVPPAQAAFAYTDRAVPLGGGRALNLPMSTGRMLTEAAPLPGDRALIVGAASGYTAALLALLVGSVVALEEDAALPAIARAAPAANVSAVTGPLVEGWAAAAPYDLIVIDGVVEAIPPAIVAQLADNGRLVAGLFDRGVARLVVGRRAGDGFGTIAFADAEAVPLPGFAKPAVFSF</sequence>
<dbReference type="RefSeq" id="WP_145152554.1">
    <property type="nucleotide sequence ID" value="NZ_VNIM01000052.1"/>
</dbReference>
<proteinExistence type="inferred from homology"/>
<keyword evidence="4" id="KW-0808">Transferase</keyword>
<dbReference type="OrthoDB" id="9798496at2"/>
<dbReference type="PANTHER" id="PTHR11579">
    <property type="entry name" value="PROTEIN-L-ISOASPARTATE O-METHYLTRANSFERASE"/>
    <property type="match status" value="1"/>
</dbReference>
<dbReference type="Gene3D" id="3.40.50.150">
    <property type="entry name" value="Vaccinia Virus protein VP39"/>
    <property type="match status" value="1"/>
</dbReference>
<evidence type="ECO:0000256" key="2">
    <source>
        <dbReference type="ARBA" id="ARBA00013346"/>
    </source>
</evidence>
<comment type="similarity">
    <text evidence="1">Belongs to the methyltransferase superfamily. L-isoaspartyl/D-aspartyl protein methyltransferase family.</text>
</comment>
<evidence type="ECO:0000256" key="1">
    <source>
        <dbReference type="ARBA" id="ARBA00005369"/>
    </source>
</evidence>
<dbReference type="GO" id="GO:0004719">
    <property type="term" value="F:protein-L-isoaspartate (D-aspartate) O-methyltransferase activity"/>
    <property type="evidence" value="ECO:0007669"/>
    <property type="project" value="InterPro"/>
</dbReference>
<evidence type="ECO:0000313" key="4">
    <source>
        <dbReference type="EMBL" id="TVV73103.1"/>
    </source>
</evidence>
<dbReference type="AlphaFoldDB" id="A0A558R147"/>
<dbReference type="SUPFAM" id="SSF53335">
    <property type="entry name" value="S-adenosyl-L-methionine-dependent methyltransferases"/>
    <property type="match status" value="1"/>
</dbReference>
<dbReference type="PANTHER" id="PTHR11579:SF18">
    <property type="entry name" value="PROTEIN-L-ISOASPARTATE O-METHYLTRANSFERASE"/>
    <property type="match status" value="1"/>
</dbReference>
<dbReference type="GO" id="GO:0005737">
    <property type="term" value="C:cytoplasm"/>
    <property type="evidence" value="ECO:0007669"/>
    <property type="project" value="TreeGrafter"/>
</dbReference>
<protein>
    <recommendedName>
        <fullName evidence="2">Protein-L-isoaspartate O-methyltransferase</fullName>
    </recommendedName>
    <alternativeName>
        <fullName evidence="3">Protein L-isoaspartyl methyltransferase</fullName>
    </alternativeName>
</protein>
<comment type="caution">
    <text evidence="4">The sequence shown here is derived from an EMBL/GenBank/DDBJ whole genome shotgun (WGS) entry which is preliminary data.</text>
</comment>
<organism evidence="4 5">
    <name type="scientific">Alterirhizorhabdus solaris</name>
    <dbReference type="NCBI Taxonomy" id="2529389"/>
    <lineage>
        <taxon>Bacteria</taxon>
        <taxon>Pseudomonadati</taxon>
        <taxon>Pseudomonadota</taxon>
        <taxon>Alphaproteobacteria</taxon>
        <taxon>Sphingomonadales</taxon>
        <taxon>Rhizorhabdaceae</taxon>
        <taxon>Alterirhizorhabdus</taxon>
    </lineage>
</organism>
<dbReference type="EMBL" id="VNIM01000052">
    <property type="protein sequence ID" value="TVV73103.1"/>
    <property type="molecule type" value="Genomic_DNA"/>
</dbReference>
<reference evidence="4 5" key="1">
    <citation type="submission" date="2019-07" db="EMBL/GenBank/DDBJ databases">
        <title>Sphingomonas solaris sp. nov., isolated from a solar panel from Boston, Massachusetts.</title>
        <authorList>
            <person name="Tanner K."/>
            <person name="Pascual J."/>
            <person name="Mancuso C."/>
            <person name="Pereto J."/>
            <person name="Khalil A."/>
            <person name="Vilanova C."/>
        </authorList>
    </citation>
    <scope>NUCLEOTIDE SEQUENCE [LARGE SCALE GENOMIC DNA]</scope>
    <source>
        <strain evidence="4 5">R4DWN</strain>
    </source>
</reference>